<dbReference type="Proteomes" id="UP001153636">
    <property type="component" value="Chromosome 1"/>
</dbReference>
<dbReference type="GO" id="GO:0005975">
    <property type="term" value="P:carbohydrate metabolic process"/>
    <property type="evidence" value="ECO:0007669"/>
    <property type="project" value="InterPro"/>
</dbReference>
<name>A0A9P0CHW5_9CUCU</name>
<dbReference type="AlphaFoldDB" id="A0A9P0CHW5"/>
<evidence type="ECO:0000313" key="4">
    <source>
        <dbReference type="Proteomes" id="UP001153636"/>
    </source>
</evidence>
<protein>
    <recommendedName>
        <fullName evidence="2">Glycoside hydrolase 35 catalytic domain-containing protein</fullName>
    </recommendedName>
</protein>
<dbReference type="SUPFAM" id="SSF51445">
    <property type="entry name" value="(Trans)glycosidases"/>
    <property type="match status" value="1"/>
</dbReference>
<dbReference type="InterPro" id="IPR001944">
    <property type="entry name" value="Glycoside_Hdrlase_35"/>
</dbReference>
<dbReference type="PRINTS" id="PR00742">
    <property type="entry name" value="GLHYDRLASE35"/>
</dbReference>
<dbReference type="EMBL" id="OV651813">
    <property type="protein sequence ID" value="CAH1099660.1"/>
    <property type="molecule type" value="Genomic_DNA"/>
</dbReference>
<dbReference type="InterPro" id="IPR031330">
    <property type="entry name" value="Gly_Hdrlase_35_cat"/>
</dbReference>
<keyword evidence="4" id="KW-1185">Reference proteome</keyword>
<reference evidence="3" key="1">
    <citation type="submission" date="2022-01" db="EMBL/GenBank/DDBJ databases">
        <authorList>
            <person name="King R."/>
        </authorList>
    </citation>
    <scope>NUCLEOTIDE SEQUENCE</scope>
</reference>
<dbReference type="OrthoDB" id="1657402at2759"/>
<comment type="similarity">
    <text evidence="1">Belongs to the glycosyl hydrolase 35 family.</text>
</comment>
<gene>
    <name evidence="3" type="ORF">PSYICH_LOCUS178</name>
</gene>
<evidence type="ECO:0000256" key="1">
    <source>
        <dbReference type="ARBA" id="ARBA00009809"/>
    </source>
</evidence>
<evidence type="ECO:0000259" key="2">
    <source>
        <dbReference type="Pfam" id="PF01301"/>
    </source>
</evidence>
<proteinExistence type="inferred from homology"/>
<dbReference type="GO" id="GO:0004553">
    <property type="term" value="F:hydrolase activity, hydrolyzing O-glycosyl compounds"/>
    <property type="evidence" value="ECO:0007669"/>
    <property type="project" value="InterPro"/>
</dbReference>
<dbReference type="InterPro" id="IPR017853">
    <property type="entry name" value="GH"/>
</dbReference>
<sequence length="300" mass="34654">MSLATAELPTLYQYYSGESIKEGLSDQRPYFTLNKKNITIYSGAFQYFRVPRAYWRDRFRKLKAAGLNTVETYVPWNLHEPQSGGSDFEDFLHLEEFLKTAKEEDLFALIRPGPYICGELDFGGLPSWILRNTSSVRNSHDKNYINYARRYFNVLLPLLAMFQFQKGGSIIGLQIENEFGAAFSFDTEYLELLKQMFLDNNIIELLYTSDNIGTAWGRGTIPGVLQMANMNSMPRMELDFLKMAQPNKPVMVMEFWTGWYDHWADNHNTGSNSKDFKSELTDILDYPSSVNLYLFIGKLS</sequence>
<feature type="domain" description="Glycoside hydrolase 35 catalytic" evidence="2">
    <location>
        <begin position="31"/>
        <end position="297"/>
    </location>
</feature>
<dbReference type="Pfam" id="PF01301">
    <property type="entry name" value="Glyco_hydro_35"/>
    <property type="match status" value="1"/>
</dbReference>
<accession>A0A9P0CHW5</accession>
<evidence type="ECO:0000313" key="3">
    <source>
        <dbReference type="EMBL" id="CAH1099660.1"/>
    </source>
</evidence>
<dbReference type="Gene3D" id="3.20.20.80">
    <property type="entry name" value="Glycosidases"/>
    <property type="match status" value="1"/>
</dbReference>
<organism evidence="3 4">
    <name type="scientific">Psylliodes chrysocephalus</name>
    <dbReference type="NCBI Taxonomy" id="3402493"/>
    <lineage>
        <taxon>Eukaryota</taxon>
        <taxon>Metazoa</taxon>
        <taxon>Ecdysozoa</taxon>
        <taxon>Arthropoda</taxon>
        <taxon>Hexapoda</taxon>
        <taxon>Insecta</taxon>
        <taxon>Pterygota</taxon>
        <taxon>Neoptera</taxon>
        <taxon>Endopterygota</taxon>
        <taxon>Coleoptera</taxon>
        <taxon>Polyphaga</taxon>
        <taxon>Cucujiformia</taxon>
        <taxon>Chrysomeloidea</taxon>
        <taxon>Chrysomelidae</taxon>
        <taxon>Galerucinae</taxon>
        <taxon>Alticini</taxon>
        <taxon>Psylliodes</taxon>
    </lineage>
</organism>
<dbReference type="PANTHER" id="PTHR23421">
    <property type="entry name" value="BETA-GALACTOSIDASE RELATED"/>
    <property type="match status" value="1"/>
</dbReference>